<keyword evidence="3" id="KW-1133">Transmembrane helix</keyword>
<proteinExistence type="predicted"/>
<evidence type="ECO:0000313" key="7">
    <source>
        <dbReference type="Proteomes" id="UP000682733"/>
    </source>
</evidence>
<organism evidence="6 7">
    <name type="scientific">Didymodactylos carnosus</name>
    <dbReference type="NCBI Taxonomy" id="1234261"/>
    <lineage>
        <taxon>Eukaryota</taxon>
        <taxon>Metazoa</taxon>
        <taxon>Spiralia</taxon>
        <taxon>Gnathifera</taxon>
        <taxon>Rotifera</taxon>
        <taxon>Eurotatoria</taxon>
        <taxon>Bdelloidea</taxon>
        <taxon>Philodinida</taxon>
        <taxon>Philodinidae</taxon>
        <taxon>Didymodactylos</taxon>
    </lineage>
</organism>
<reference evidence="6" key="1">
    <citation type="submission" date="2021-02" db="EMBL/GenBank/DDBJ databases">
        <authorList>
            <person name="Nowell W R."/>
        </authorList>
    </citation>
    <scope>NUCLEOTIDE SEQUENCE</scope>
</reference>
<comment type="subcellular location">
    <subcellularLocation>
        <location evidence="1">Membrane</location>
        <topology evidence="1">Multi-pass membrane protein</topology>
    </subcellularLocation>
</comment>
<dbReference type="PANTHER" id="PTHR46141">
    <property type="entry name" value="SODIUM LEAK CHANNEL NON-SELECTIVE PROTEIN"/>
    <property type="match status" value="1"/>
</dbReference>
<dbReference type="GO" id="GO:0032230">
    <property type="term" value="P:positive regulation of synaptic transmission, GABAergic"/>
    <property type="evidence" value="ECO:0007669"/>
    <property type="project" value="TreeGrafter"/>
</dbReference>
<dbReference type="AlphaFoldDB" id="A0A8S2LG77"/>
<evidence type="ECO:0000256" key="4">
    <source>
        <dbReference type="ARBA" id="ARBA00023136"/>
    </source>
</evidence>
<dbReference type="Proteomes" id="UP000682733">
    <property type="component" value="Unassembled WGS sequence"/>
</dbReference>
<accession>A0A8S2LG77</accession>
<comment type="caution">
    <text evidence="6">The sequence shown here is derived from an EMBL/GenBank/DDBJ whole genome shotgun (WGS) entry which is preliminary data.</text>
</comment>
<keyword evidence="4" id="KW-0472">Membrane</keyword>
<dbReference type="Proteomes" id="UP000677228">
    <property type="component" value="Unassembled WGS sequence"/>
</dbReference>
<evidence type="ECO:0000313" key="5">
    <source>
        <dbReference type="EMBL" id="CAF1686424.1"/>
    </source>
</evidence>
<dbReference type="GO" id="GO:0032224">
    <property type="term" value="P:positive regulation of synaptic transmission, cholinergic"/>
    <property type="evidence" value="ECO:0007669"/>
    <property type="project" value="TreeGrafter"/>
</dbReference>
<dbReference type="Gene3D" id="1.20.120.350">
    <property type="entry name" value="Voltage-gated potassium channels. Chain C"/>
    <property type="match status" value="1"/>
</dbReference>
<protein>
    <submittedName>
        <fullName evidence="6">Uncharacterized protein</fullName>
    </submittedName>
</protein>
<evidence type="ECO:0000313" key="6">
    <source>
        <dbReference type="EMBL" id="CAF3900261.1"/>
    </source>
</evidence>
<dbReference type="InterPro" id="IPR027359">
    <property type="entry name" value="Volt_channel_dom_sf"/>
</dbReference>
<sequence length="54" mass="6513">ALFTLFFNLEALFKMFSLGFKNYIRRSTFKFEFLLAVGTTLHLLFYRSVLTYFQ</sequence>
<dbReference type="PANTHER" id="PTHR46141:SF1">
    <property type="entry name" value="SODIUM LEAK CHANNEL NALCN"/>
    <property type="match status" value="1"/>
</dbReference>
<dbReference type="GO" id="GO:0005886">
    <property type="term" value="C:plasma membrane"/>
    <property type="evidence" value="ECO:0007669"/>
    <property type="project" value="TreeGrafter"/>
</dbReference>
<keyword evidence="2" id="KW-0812">Transmembrane</keyword>
<evidence type="ECO:0000256" key="1">
    <source>
        <dbReference type="ARBA" id="ARBA00004141"/>
    </source>
</evidence>
<dbReference type="InterPro" id="IPR028823">
    <property type="entry name" value="NALCN"/>
</dbReference>
<feature type="non-terminal residue" evidence="6">
    <location>
        <position position="1"/>
    </location>
</feature>
<dbReference type="EMBL" id="CAJNOK010083785">
    <property type="protein sequence ID" value="CAF1686424.1"/>
    <property type="molecule type" value="Genomic_DNA"/>
</dbReference>
<gene>
    <name evidence="5" type="ORF">OVA965_LOCUS46220</name>
    <name evidence="6" type="ORF">TMI583_LOCUS20661</name>
</gene>
<evidence type="ECO:0000256" key="2">
    <source>
        <dbReference type="ARBA" id="ARBA00022692"/>
    </source>
</evidence>
<dbReference type="EMBL" id="CAJOBA010018622">
    <property type="protein sequence ID" value="CAF3900261.1"/>
    <property type="molecule type" value="Genomic_DNA"/>
</dbReference>
<feature type="non-terminal residue" evidence="6">
    <location>
        <position position="54"/>
    </location>
</feature>
<evidence type="ECO:0000256" key="3">
    <source>
        <dbReference type="ARBA" id="ARBA00022989"/>
    </source>
</evidence>
<name>A0A8S2LG77_9BILA</name>
<dbReference type="GO" id="GO:0005261">
    <property type="term" value="F:monoatomic cation channel activity"/>
    <property type="evidence" value="ECO:0007669"/>
    <property type="project" value="InterPro"/>
</dbReference>